<evidence type="ECO:0000313" key="1">
    <source>
        <dbReference type="EMBL" id="KAH7990778.1"/>
    </source>
</evidence>
<comment type="caution">
    <text evidence="1">The sequence shown here is derived from an EMBL/GenBank/DDBJ whole genome shotgun (WGS) entry which is preliminary data.</text>
</comment>
<proteinExistence type="predicted"/>
<protein>
    <submittedName>
        <fullName evidence="1">Uncharacterized protein</fullName>
    </submittedName>
</protein>
<dbReference type="Proteomes" id="UP000827872">
    <property type="component" value="Linkage Group LG16"/>
</dbReference>
<gene>
    <name evidence="1" type="ORF">K3G42_011276</name>
</gene>
<dbReference type="EMBL" id="CM037629">
    <property type="protein sequence ID" value="KAH7990778.1"/>
    <property type="molecule type" value="Genomic_DNA"/>
</dbReference>
<evidence type="ECO:0000313" key="2">
    <source>
        <dbReference type="Proteomes" id="UP000827872"/>
    </source>
</evidence>
<sequence length="591" mass="66445">MGDIKTSGQGQDDQGYTWRVCRCSDAYLRWLFSSSCILGASCVPDTFHARFSALSRTYVYRLATGCSHPSEMPVFEQNLCWGTCRGHLNFSAMQEAATFLLGTHDFSTFRSASAELPVRSPVRTLTRAEVRPSSGFLLRDSQDSELRFWELEFQGRSFLYRQVRRMVGVLVAVGQNRLQPHHVKDLLEARDLMAYPQSTIAPAHGLFLKEVEYCEADLETGTAERRTEASPDTMEGGGPSNLTLANASSECLLQADFQYSFFPAVYSTVFVLGLLENVAALYLLTCKTAGAPRSFVYLINLAVVDTLFVCVLPFKIHYHLHRNDWIFGDVACRVTGSMYFVNIYLSVAFFTCICVDRYVAVLHPFAYIRIKGGHYGVVCALLWVVAMGVAIPLVLGGPLTSRKSNRTACFESFRAGSWGRMVPYNVCALVFGFAIPFVVILISYPLIARRISRIPRSARKRKALGTIYLILLICVTCFLPYHLTHLLHFLMRAGLLRTCRFATFIYKMRRVTLALVSFNCCLNPILYYFTSARKRWRCQLPLKTRATKVYTVSGGQNCNLPYAGEVRQPEDMGAVTLLKRATVAWQTLNGN</sequence>
<reference evidence="1" key="1">
    <citation type="submission" date="2021-08" db="EMBL/GenBank/DDBJ databases">
        <title>The first chromosome-level gecko genome reveals the dynamic sex chromosomes of Neotropical dwarf geckos (Sphaerodactylidae: Sphaerodactylus).</title>
        <authorList>
            <person name="Pinto B.J."/>
            <person name="Keating S.E."/>
            <person name="Gamble T."/>
        </authorList>
    </citation>
    <scope>NUCLEOTIDE SEQUENCE</scope>
    <source>
        <strain evidence="1">TG3544</strain>
    </source>
</reference>
<accession>A0ACB8EEK6</accession>
<name>A0ACB8EEK6_9SAUR</name>
<keyword evidence="2" id="KW-1185">Reference proteome</keyword>
<organism evidence="1 2">
    <name type="scientific">Sphaerodactylus townsendi</name>
    <dbReference type="NCBI Taxonomy" id="933632"/>
    <lineage>
        <taxon>Eukaryota</taxon>
        <taxon>Metazoa</taxon>
        <taxon>Chordata</taxon>
        <taxon>Craniata</taxon>
        <taxon>Vertebrata</taxon>
        <taxon>Euteleostomi</taxon>
        <taxon>Lepidosauria</taxon>
        <taxon>Squamata</taxon>
        <taxon>Bifurcata</taxon>
        <taxon>Gekkota</taxon>
        <taxon>Sphaerodactylidae</taxon>
        <taxon>Sphaerodactylus</taxon>
    </lineage>
</organism>